<feature type="transmembrane region" description="Helical" evidence="7">
    <location>
        <begin position="161"/>
        <end position="180"/>
    </location>
</feature>
<evidence type="ECO:0000256" key="3">
    <source>
        <dbReference type="ARBA" id="ARBA00022475"/>
    </source>
</evidence>
<feature type="transmembrane region" description="Helical" evidence="7">
    <location>
        <begin position="192"/>
        <end position="213"/>
    </location>
</feature>
<keyword evidence="4 7" id="KW-0812">Transmembrane</keyword>
<dbReference type="GO" id="GO:0055085">
    <property type="term" value="P:transmembrane transport"/>
    <property type="evidence" value="ECO:0007669"/>
    <property type="project" value="InterPro"/>
</dbReference>
<dbReference type="RefSeq" id="WP_087984333.1">
    <property type="nucleotide sequence ID" value="NZ_FMBI01000030.1"/>
</dbReference>
<feature type="transmembrane region" description="Helical" evidence="7">
    <location>
        <begin position="116"/>
        <end position="141"/>
    </location>
</feature>
<accession>A0A1C4E2L7</accession>
<feature type="transmembrane region" description="Helical" evidence="7">
    <location>
        <begin position="233"/>
        <end position="255"/>
    </location>
</feature>
<name>A0A1C4E2L7_BACTU</name>
<dbReference type="CDD" id="cd06261">
    <property type="entry name" value="TM_PBP2"/>
    <property type="match status" value="1"/>
</dbReference>
<dbReference type="PANTHER" id="PTHR43386">
    <property type="entry name" value="OLIGOPEPTIDE TRANSPORT SYSTEM PERMEASE PROTEIN APPC"/>
    <property type="match status" value="1"/>
</dbReference>
<protein>
    <submittedName>
        <fullName evidence="9">Nickel ABC transporter permease</fullName>
    </submittedName>
</protein>
<gene>
    <name evidence="9" type="ORF">BTT61001_02840</name>
</gene>
<dbReference type="Gene3D" id="1.10.3720.10">
    <property type="entry name" value="MetI-like"/>
    <property type="match status" value="1"/>
</dbReference>
<evidence type="ECO:0000256" key="2">
    <source>
        <dbReference type="ARBA" id="ARBA00022448"/>
    </source>
</evidence>
<keyword evidence="6 7" id="KW-0472">Membrane</keyword>
<dbReference type="GO" id="GO:0005886">
    <property type="term" value="C:plasma membrane"/>
    <property type="evidence" value="ECO:0007669"/>
    <property type="project" value="UniProtKB-SubCell"/>
</dbReference>
<dbReference type="SUPFAM" id="SSF161098">
    <property type="entry name" value="MetI-like"/>
    <property type="match status" value="1"/>
</dbReference>
<evidence type="ECO:0000256" key="4">
    <source>
        <dbReference type="ARBA" id="ARBA00022692"/>
    </source>
</evidence>
<feature type="domain" description="ABC transmembrane type-1" evidence="8">
    <location>
        <begin position="67"/>
        <end position="256"/>
    </location>
</feature>
<feature type="transmembrane region" description="Helical" evidence="7">
    <location>
        <begin position="7"/>
        <end position="27"/>
    </location>
</feature>
<dbReference type="InterPro" id="IPR050366">
    <property type="entry name" value="BP-dependent_transpt_permease"/>
</dbReference>
<proteinExistence type="inferred from homology"/>
<evidence type="ECO:0000313" key="9">
    <source>
        <dbReference type="EMBL" id="SCC37761.1"/>
    </source>
</evidence>
<dbReference type="PROSITE" id="PS50928">
    <property type="entry name" value="ABC_TM1"/>
    <property type="match status" value="1"/>
</dbReference>
<comment type="subcellular location">
    <subcellularLocation>
        <location evidence="1 7">Cell membrane</location>
        <topology evidence="1 7">Multi-pass membrane protein</topology>
    </subcellularLocation>
</comment>
<dbReference type="Pfam" id="PF00528">
    <property type="entry name" value="BPD_transp_1"/>
    <property type="match status" value="1"/>
</dbReference>
<dbReference type="InterPro" id="IPR035906">
    <property type="entry name" value="MetI-like_sf"/>
</dbReference>
<keyword evidence="2 7" id="KW-0813">Transport</keyword>
<dbReference type="AlphaFoldDB" id="A0A1C4E2L7"/>
<reference evidence="9 10" key="1">
    <citation type="submission" date="2016-08" db="EMBL/GenBank/DDBJ databases">
        <authorList>
            <person name="Seilhamer J.J."/>
        </authorList>
    </citation>
    <scope>NUCLEOTIDE SEQUENCE [LARGE SCALE GENOMIC DNA]</scope>
    <source>
        <strain evidence="9 10">IEBC_T61001</strain>
    </source>
</reference>
<organism evidence="9 10">
    <name type="scientific">Bacillus thuringiensis</name>
    <dbReference type="NCBI Taxonomy" id="1428"/>
    <lineage>
        <taxon>Bacteria</taxon>
        <taxon>Bacillati</taxon>
        <taxon>Bacillota</taxon>
        <taxon>Bacilli</taxon>
        <taxon>Bacillales</taxon>
        <taxon>Bacillaceae</taxon>
        <taxon>Bacillus</taxon>
        <taxon>Bacillus cereus group</taxon>
    </lineage>
</organism>
<feature type="transmembrane region" description="Helical" evidence="7">
    <location>
        <begin position="71"/>
        <end position="95"/>
    </location>
</feature>
<evidence type="ECO:0000256" key="5">
    <source>
        <dbReference type="ARBA" id="ARBA00022989"/>
    </source>
</evidence>
<evidence type="ECO:0000256" key="7">
    <source>
        <dbReference type="RuleBase" id="RU363032"/>
    </source>
</evidence>
<evidence type="ECO:0000259" key="8">
    <source>
        <dbReference type="PROSITE" id="PS50928"/>
    </source>
</evidence>
<dbReference type="InterPro" id="IPR000515">
    <property type="entry name" value="MetI-like"/>
</dbReference>
<dbReference type="EMBL" id="FMBI01000030">
    <property type="protein sequence ID" value="SCC37761.1"/>
    <property type="molecule type" value="Genomic_DNA"/>
</dbReference>
<keyword evidence="3" id="KW-1003">Cell membrane</keyword>
<evidence type="ECO:0000313" key="10">
    <source>
        <dbReference type="Proteomes" id="UP000195991"/>
    </source>
</evidence>
<keyword evidence="5 7" id="KW-1133">Transmembrane helix</keyword>
<evidence type="ECO:0000256" key="6">
    <source>
        <dbReference type="ARBA" id="ARBA00023136"/>
    </source>
</evidence>
<evidence type="ECO:0000256" key="1">
    <source>
        <dbReference type="ARBA" id="ARBA00004651"/>
    </source>
</evidence>
<dbReference type="PANTHER" id="PTHR43386:SF1">
    <property type="entry name" value="D,D-DIPEPTIDE TRANSPORT SYSTEM PERMEASE PROTEIN DDPC-RELATED"/>
    <property type="match status" value="1"/>
</dbReference>
<sequence>MMKKAAWILPITCFILLIFLIIIGILLTPYNPYEVNASEKLQPPNSLHWFGTDHLGRDILTRLVIGAPYTLLFPAIVLILSSILGTFFGLISSLWGRKIDTIMTAIMDSFSSIPNLLFVVAITGILGPGLVNTLVAVLISWWVQYARIVRNVSVVIRNQPFILAAQLSGTFGIKLIYRHLLPNTLPLIRKLFFLDMGTIILMISSLSFLGLGAQPPLPEWGGMILDGKSYFQIAPWITLIPASCITIFVMLFYFIGKGLKVSD</sequence>
<comment type="similarity">
    <text evidence="7">Belongs to the binding-protein-dependent transport system permease family.</text>
</comment>
<dbReference type="Proteomes" id="UP000195991">
    <property type="component" value="Unassembled WGS sequence"/>
</dbReference>